<keyword evidence="12" id="KW-1185">Reference proteome</keyword>
<dbReference type="InterPro" id="IPR002867">
    <property type="entry name" value="IBR_dom"/>
</dbReference>
<keyword evidence="7" id="KW-0833">Ubl conjugation pathway</keyword>
<dbReference type="InterPro" id="IPR031127">
    <property type="entry name" value="E3_UB_ligase_RBR"/>
</dbReference>
<evidence type="ECO:0000256" key="2">
    <source>
        <dbReference type="ARBA" id="ARBA00012251"/>
    </source>
</evidence>
<dbReference type="CDD" id="cd22584">
    <property type="entry name" value="Rcat_RBR_unk"/>
    <property type="match status" value="1"/>
</dbReference>
<dbReference type="GO" id="GO:0016567">
    <property type="term" value="P:protein ubiquitination"/>
    <property type="evidence" value="ECO:0007669"/>
    <property type="project" value="InterPro"/>
</dbReference>
<feature type="region of interest" description="Disordered" evidence="9">
    <location>
        <begin position="507"/>
        <end position="529"/>
    </location>
</feature>
<dbReference type="Pfam" id="PF01485">
    <property type="entry name" value="IBR"/>
    <property type="match status" value="1"/>
</dbReference>
<dbReference type="EMBL" id="CP044619">
    <property type="protein sequence ID" value="QRD88451.1"/>
    <property type="molecule type" value="Genomic_DNA"/>
</dbReference>
<dbReference type="VEuPathDB" id="FungiDB:F9C07_2279674"/>
<evidence type="ECO:0000256" key="4">
    <source>
        <dbReference type="ARBA" id="ARBA00022723"/>
    </source>
</evidence>
<keyword evidence="4" id="KW-0479">Metal-binding</keyword>
<dbReference type="InterPro" id="IPR044066">
    <property type="entry name" value="TRIAD_supradom"/>
</dbReference>
<evidence type="ECO:0000313" key="12">
    <source>
        <dbReference type="Proteomes" id="UP000596276"/>
    </source>
</evidence>
<evidence type="ECO:0000313" key="11">
    <source>
        <dbReference type="EMBL" id="QRD88451.1"/>
    </source>
</evidence>
<dbReference type="SUPFAM" id="SSF57850">
    <property type="entry name" value="RING/U-box"/>
    <property type="match status" value="2"/>
</dbReference>
<keyword evidence="3" id="KW-0808">Transferase</keyword>
<organism evidence="11 12">
    <name type="scientific">Aspergillus flavus (strain ATCC 200026 / FGSC A1120 / IAM 13836 / NRRL 3357 / JCM 12722 / SRRC 167)</name>
    <dbReference type="NCBI Taxonomy" id="332952"/>
    <lineage>
        <taxon>Eukaryota</taxon>
        <taxon>Fungi</taxon>
        <taxon>Dikarya</taxon>
        <taxon>Ascomycota</taxon>
        <taxon>Pezizomycotina</taxon>
        <taxon>Eurotiomycetes</taxon>
        <taxon>Eurotiomycetidae</taxon>
        <taxon>Eurotiales</taxon>
        <taxon>Aspergillaceae</taxon>
        <taxon>Aspergillus</taxon>
        <taxon>Aspergillus subgen. Circumdati</taxon>
    </lineage>
</organism>
<name>A0A7U2QXE9_ASPFN</name>
<dbReference type="PROSITE" id="PS51873">
    <property type="entry name" value="TRIAD"/>
    <property type="match status" value="1"/>
</dbReference>
<dbReference type="AlphaFoldDB" id="A0A7U2QXE9"/>
<dbReference type="GO" id="GO:0008270">
    <property type="term" value="F:zinc ion binding"/>
    <property type="evidence" value="ECO:0007669"/>
    <property type="project" value="UniProtKB-KW"/>
</dbReference>
<dbReference type="Gene3D" id="1.20.120.1750">
    <property type="match status" value="1"/>
</dbReference>
<dbReference type="VEuPathDB" id="FungiDB:AFLA_009663"/>
<protein>
    <recommendedName>
        <fullName evidence="2">RBR-type E3 ubiquitin transferase</fullName>
        <ecNumber evidence="2">2.3.2.31</ecNumber>
    </recommendedName>
</protein>
<evidence type="ECO:0000256" key="8">
    <source>
        <dbReference type="ARBA" id="ARBA00022833"/>
    </source>
</evidence>
<evidence type="ECO:0000256" key="9">
    <source>
        <dbReference type="SAM" id="MobiDB-lite"/>
    </source>
</evidence>
<evidence type="ECO:0000256" key="1">
    <source>
        <dbReference type="ARBA" id="ARBA00001798"/>
    </source>
</evidence>
<evidence type="ECO:0000256" key="3">
    <source>
        <dbReference type="ARBA" id="ARBA00022679"/>
    </source>
</evidence>
<keyword evidence="5" id="KW-0677">Repeat</keyword>
<dbReference type="Proteomes" id="UP000596276">
    <property type="component" value="Chromosome 1"/>
</dbReference>
<evidence type="ECO:0000259" key="10">
    <source>
        <dbReference type="PROSITE" id="PS51873"/>
    </source>
</evidence>
<evidence type="ECO:0000256" key="6">
    <source>
        <dbReference type="ARBA" id="ARBA00022771"/>
    </source>
</evidence>
<sequence>MHEPTEELVLRLMQDDATCALGLMKGKERSDQMTDHELALTEWARELRHCACTFEDYKMAKSLATAVSHDGVALAAATEEENRAFQDRMTALQFGGLNPSTPDQLLGQKTAAMAGLTGLVGGFNTVSEQSRSTDTIEVRRSGLIETESPGAESSKVAAARNLDCQTHLKCVACMEAKLSFDIFKATCSHYYCRNCTGRLVHDSFVDESLFPPKCCRVPFPLPTMKAFLDEEMIRKFEEKTVEHNDFNRTYCTNLSCSRYLPPTSMTLTTRLCPSCNTETCPTCKQRAHAGVCVNGEVEILKMAEAEGWQRCARCRNMVELKSGCNHITCRCGFEFCYVCALKWKICGCEVWDEDRLVDRAHQVAARNEGNPQPAQQEVQRAAQELREQHNCEHGRWRRRDGEYSCDLQSKRNLGLFQMGRTSSPVKVQGADLSFSEMKFLSNKARKDREAACFYRDKEENGSVCWNSLNQNLRACSPLYHTVNQRACRQASDVLPYEISVYEHGQKSTMPQTYPKASKQHRHEGSDGISRAATAYTWPESAREYSALDDPGEWCARQLLNIDLDVQDENEAIVTVESTRKYWSLEELKCLLDQRKLLWDSDTNSPVASTNERSHWGSRKRKRPQSIGEGEPAQTPKMTKKHNSQNNAEHYGVISIPVTNHHGPASELPALLRNSGDTDGVSMHMLHGQPAPASPQAFEQADIIEPPTSDFTLYPGTSSFISSSLHNQKPKSVIQSHDSCGLKEVKASTASEMIWHYDESPAQFANRAMPLPRDDCALIAQTLSAAYEVIMHSEQDPLYQIPKHLTLDTPMRDASSGVGGNGNISQVADDYHGLPEGLAFYWLPGVASDTGTFSHGSSDFAEQKRSLCLSQPTYAGQLQYFTGQFSEARYSTGETPEVIMAEAEFRPTAAMVSGLQEDLLGGLKGFWRQQKLY</sequence>
<keyword evidence="6" id="KW-0863">Zinc-finger</keyword>
<dbReference type="PANTHER" id="PTHR11685">
    <property type="entry name" value="RBR FAMILY RING FINGER AND IBR DOMAIN-CONTAINING"/>
    <property type="match status" value="1"/>
</dbReference>
<proteinExistence type="predicted"/>
<evidence type="ECO:0000256" key="5">
    <source>
        <dbReference type="ARBA" id="ARBA00022737"/>
    </source>
</evidence>
<dbReference type="VEuPathDB" id="FungiDB:AFLA_004236"/>
<accession>A0A7U2QXE9</accession>
<gene>
    <name evidence="11" type="ORF">F9C07_2279674</name>
</gene>
<evidence type="ECO:0000256" key="7">
    <source>
        <dbReference type="ARBA" id="ARBA00022786"/>
    </source>
</evidence>
<feature type="region of interest" description="Disordered" evidence="9">
    <location>
        <begin position="600"/>
        <end position="644"/>
    </location>
</feature>
<comment type="catalytic activity">
    <reaction evidence="1">
        <text>[E2 ubiquitin-conjugating enzyme]-S-ubiquitinyl-L-cysteine + [acceptor protein]-L-lysine = [E2 ubiquitin-conjugating enzyme]-L-cysteine + [acceptor protein]-N(6)-ubiquitinyl-L-lysine.</text>
        <dbReference type="EC" id="2.3.2.31"/>
    </reaction>
</comment>
<dbReference type="GO" id="GO:0061630">
    <property type="term" value="F:ubiquitin protein ligase activity"/>
    <property type="evidence" value="ECO:0007669"/>
    <property type="project" value="UniProtKB-EC"/>
</dbReference>
<dbReference type="EC" id="2.3.2.31" evidence="2"/>
<feature type="domain" description="RING-type" evidence="10">
    <location>
        <begin position="166"/>
        <end position="357"/>
    </location>
</feature>
<dbReference type="CDD" id="cd20335">
    <property type="entry name" value="BRcat_RBR"/>
    <property type="match status" value="1"/>
</dbReference>
<feature type="compositionally biased region" description="Polar residues" evidence="9">
    <location>
        <begin position="600"/>
        <end position="610"/>
    </location>
</feature>
<reference evidence="12" key="1">
    <citation type="journal article" date="2021" name="G3 (Bethesda)">
        <title>Chromosome assembled and annotated genome sequence of Aspergillus flavus NRRL 3357.</title>
        <authorList>
            <person name="Skerker J.M."/>
            <person name="Pianalto K.M."/>
            <person name="Mondo S.J."/>
            <person name="Yang K."/>
            <person name="Arkin A.P."/>
            <person name="Keller N.P."/>
            <person name="Grigoriev I.V."/>
            <person name="Louise Glass N.L."/>
        </authorList>
    </citation>
    <scope>NUCLEOTIDE SEQUENCE [LARGE SCALE GENOMIC DNA]</scope>
    <source>
        <strain evidence="12">ATCC 200026 / FGSC A1120 / IAM 13836 / NRRL 3357 / JCM 12722 / SRRC 167</strain>
    </source>
</reference>
<keyword evidence="8" id="KW-0862">Zinc</keyword>